<dbReference type="Pfam" id="PF17760">
    <property type="entry name" value="UvrA_inter"/>
    <property type="match status" value="1"/>
</dbReference>
<dbReference type="KEGG" id="acad:UA74_06710"/>
<organism evidence="2 3">
    <name type="scientific">Actinoalloteichus fjordicus</name>
    <dbReference type="NCBI Taxonomy" id="1612552"/>
    <lineage>
        <taxon>Bacteria</taxon>
        <taxon>Bacillati</taxon>
        <taxon>Actinomycetota</taxon>
        <taxon>Actinomycetes</taxon>
        <taxon>Pseudonocardiales</taxon>
        <taxon>Pseudonocardiaceae</taxon>
        <taxon>Actinoalloteichus</taxon>
    </lineage>
</organism>
<reference evidence="3" key="1">
    <citation type="submission" date="2016-06" db="EMBL/GenBank/DDBJ databases">
        <title>Complete genome sequence of Actinoalloteichus fjordicus DSM 46855 (=ADI127-17), type strain of the new species Actinoalloteichus fjordicus.</title>
        <authorList>
            <person name="Ruckert C."/>
            <person name="Nouioui I."/>
            <person name="Willmese J."/>
            <person name="van Wezel G."/>
            <person name="Klenk H.-P."/>
            <person name="Kalinowski J."/>
            <person name="Zotchev S.B."/>
        </authorList>
    </citation>
    <scope>NUCLEOTIDE SEQUENCE [LARGE SCALE GENOMIC DNA]</scope>
    <source>
        <strain evidence="3">ADI127-7</strain>
    </source>
</reference>
<evidence type="ECO:0000259" key="1">
    <source>
        <dbReference type="Pfam" id="PF17760"/>
    </source>
</evidence>
<feature type="domain" description="UvrA interaction" evidence="1">
    <location>
        <begin position="2"/>
        <end position="46"/>
    </location>
</feature>
<evidence type="ECO:0000313" key="2">
    <source>
        <dbReference type="EMBL" id="APU13413.1"/>
    </source>
</evidence>
<evidence type="ECO:0000313" key="3">
    <source>
        <dbReference type="Proteomes" id="UP000185511"/>
    </source>
</evidence>
<keyword evidence="3" id="KW-1185">Reference proteome</keyword>
<accession>A0AAC9L8L9</accession>
<dbReference type="AlphaFoldDB" id="A0AAC9L8L9"/>
<protein>
    <recommendedName>
        <fullName evidence="1">UvrA interaction domain-containing protein</fullName>
    </recommendedName>
</protein>
<dbReference type="GO" id="GO:0005524">
    <property type="term" value="F:ATP binding"/>
    <property type="evidence" value="ECO:0007669"/>
    <property type="project" value="InterPro"/>
</dbReference>
<proteinExistence type="predicted"/>
<sequence length="84" mass="8945">MRSLTDPPKLEKQEKRDIEVVIDRLAVTASAKQRLMDSVETALRPAGAPARVGKDTGDSGFLGGIPAVGKAGWVPCRCVTGDWP</sequence>
<gene>
    <name evidence="2" type="ORF">UA74_06710</name>
</gene>
<dbReference type="EMBL" id="CP016076">
    <property type="protein sequence ID" value="APU13413.1"/>
    <property type="molecule type" value="Genomic_DNA"/>
</dbReference>
<dbReference type="Gene3D" id="3.30.1490.20">
    <property type="entry name" value="ATP-grasp fold, A domain"/>
    <property type="match status" value="1"/>
</dbReference>
<dbReference type="InterPro" id="IPR013815">
    <property type="entry name" value="ATP_grasp_subdomain_1"/>
</dbReference>
<name>A0AAC9L8L9_9PSEU</name>
<dbReference type="InterPro" id="IPR041102">
    <property type="entry name" value="UvrA_inter"/>
</dbReference>
<dbReference type="Proteomes" id="UP000185511">
    <property type="component" value="Chromosome"/>
</dbReference>